<proteinExistence type="inferred from homology"/>
<dbReference type="GO" id="GO:0006508">
    <property type="term" value="P:proteolysis"/>
    <property type="evidence" value="ECO:0007669"/>
    <property type="project" value="UniProtKB-KW"/>
</dbReference>
<dbReference type="KEGG" id="pspc:Strain318_000458"/>
<dbReference type="InterPro" id="IPR035068">
    <property type="entry name" value="TldD/PmbA_N"/>
</dbReference>
<feature type="region of interest" description="Disordered" evidence="5">
    <location>
        <begin position="508"/>
        <end position="541"/>
    </location>
</feature>
<evidence type="ECO:0000256" key="3">
    <source>
        <dbReference type="ARBA" id="ARBA00022801"/>
    </source>
</evidence>
<keyword evidence="6" id="KW-0732">Signal</keyword>
<dbReference type="EMBL" id="CP130613">
    <property type="protein sequence ID" value="WKW14133.1"/>
    <property type="molecule type" value="Genomic_DNA"/>
</dbReference>
<evidence type="ECO:0000313" key="11">
    <source>
        <dbReference type="Proteomes" id="UP001229955"/>
    </source>
</evidence>
<dbReference type="InterPro" id="IPR051463">
    <property type="entry name" value="Peptidase_U62_metallo"/>
</dbReference>
<name>A0AA49JYV2_9BACT</name>
<dbReference type="AlphaFoldDB" id="A0AA49JYV2"/>
<dbReference type="GO" id="GO:0008237">
    <property type="term" value="F:metallopeptidase activity"/>
    <property type="evidence" value="ECO:0007669"/>
    <property type="project" value="UniProtKB-KW"/>
</dbReference>
<feature type="chain" id="PRO_5041277451" evidence="6">
    <location>
        <begin position="30"/>
        <end position="541"/>
    </location>
</feature>
<dbReference type="Gene3D" id="3.30.2290.10">
    <property type="entry name" value="PmbA/TldD superfamily"/>
    <property type="match status" value="1"/>
</dbReference>
<dbReference type="FunFam" id="3.30.2290.10:FF:000003">
    <property type="entry name" value="Zinc-dependent protease, TldD/PmbA family"/>
    <property type="match status" value="1"/>
</dbReference>
<feature type="domain" description="Metalloprotease TldD/E C-terminal" evidence="8">
    <location>
        <begin position="279"/>
        <end position="534"/>
    </location>
</feature>
<comment type="similarity">
    <text evidence="1">Belongs to the peptidase U62 family.</text>
</comment>
<sequence length="541" mass="59665">MSTSRRDFLRSSAAAAAAASLLTADRAQAAALEARQPLWSGDSDHRELAMRAIDAARAAGASYADCRISSARSQNIGTRERRVTNIGDNETFGFGVRVMVEGTWGFAASSELSADEVARVARQAVAQARANRRAMVKPLELAPIHHPPVPNGQWRSPARIDPFSVAIEDKVAYLMDANAAALAAGARFVNSQMFFLKDEKTFASTEGTVTQQTIFRAQPGMTVTMVSADNRDFQTRQSTDIQPKGLGYEHVLDSNMKAHAARWVEEARQKLSAKPVEVGRYDLILHPTHLWLTIHEAIAHPTELDRAYGFEANYAGTSFLAPPEQFLGKFRYGPDFMNVVADRSAPGSLSACGWDDEGVAPESFHIIKNGIFVDYQTTREQAMWLDWWYKSQNMPTRSHGCSYAQTWADVQFQRMPNVNLMPGERDLVWEDLIAATENGIAIVGDGSFSIDQQRYNAQFGGQLFYEVKNGKITGMLKDVAYQIRTPEFWNAMDMIGGQRSYELGGAFGDGKGQPSQSNAVSHGCPPTRHKQVNVINTGRQA</sequence>
<dbReference type="Pfam" id="PF19289">
    <property type="entry name" value="PmbA_TldD_3rd"/>
    <property type="match status" value="1"/>
</dbReference>
<dbReference type="InterPro" id="IPR045569">
    <property type="entry name" value="Metalloprtase-TldD/E_C"/>
</dbReference>
<evidence type="ECO:0000256" key="5">
    <source>
        <dbReference type="SAM" id="MobiDB-lite"/>
    </source>
</evidence>
<keyword evidence="4" id="KW-0482">Metalloprotease</keyword>
<evidence type="ECO:0000313" key="9">
    <source>
        <dbReference type="EMBL" id="WKW11223.1"/>
    </source>
</evidence>
<dbReference type="Proteomes" id="UP001229955">
    <property type="component" value="Chromosome"/>
</dbReference>
<reference evidence="10" key="1">
    <citation type="submission" date="2023-07" db="EMBL/GenBank/DDBJ databases">
        <authorList>
            <person name="Haufschild T."/>
            <person name="Kallscheuer N."/>
            <person name="Hammer J."/>
            <person name="Kohn T."/>
            <person name="Kabuu M."/>
            <person name="Jogler M."/>
            <person name="Wohfarth N."/>
            <person name="Heuer A."/>
            <person name="Rohde M."/>
            <person name="van Teeseling M.C.F."/>
            <person name="Jogler C."/>
        </authorList>
    </citation>
    <scope>NUCLEOTIDE SEQUENCE</scope>
    <source>
        <strain evidence="9">Strain 138</strain>
        <strain evidence="10">Strain 318</strain>
    </source>
</reference>
<evidence type="ECO:0000256" key="1">
    <source>
        <dbReference type="ARBA" id="ARBA00005836"/>
    </source>
</evidence>
<evidence type="ECO:0000256" key="2">
    <source>
        <dbReference type="ARBA" id="ARBA00022670"/>
    </source>
</evidence>
<organism evidence="10 11">
    <name type="scientific">Pseudogemmatithrix spongiicola</name>
    <dbReference type="NCBI Taxonomy" id="3062599"/>
    <lineage>
        <taxon>Bacteria</taxon>
        <taxon>Pseudomonadati</taxon>
        <taxon>Gemmatimonadota</taxon>
        <taxon>Gemmatimonadia</taxon>
        <taxon>Gemmatimonadales</taxon>
        <taxon>Gemmatimonadaceae</taxon>
        <taxon>Pseudogemmatithrix</taxon>
    </lineage>
</organism>
<evidence type="ECO:0000313" key="10">
    <source>
        <dbReference type="EMBL" id="WKW14133.1"/>
    </source>
</evidence>
<dbReference type="InterPro" id="IPR036059">
    <property type="entry name" value="TldD/PmbA_sf"/>
</dbReference>
<evidence type="ECO:0000259" key="7">
    <source>
        <dbReference type="Pfam" id="PF01523"/>
    </source>
</evidence>
<accession>A0AA49JT84</accession>
<dbReference type="EMBL" id="CP130612">
    <property type="protein sequence ID" value="WKW11223.1"/>
    <property type="molecule type" value="Genomic_DNA"/>
</dbReference>
<keyword evidence="2" id="KW-0645">Protease</keyword>
<feature type="domain" description="Metalloprotease TldD/E N-terminal" evidence="7">
    <location>
        <begin position="64"/>
        <end position="128"/>
    </location>
</feature>
<keyword evidence="11" id="KW-1185">Reference proteome</keyword>
<dbReference type="InterPro" id="IPR002510">
    <property type="entry name" value="Metalloprtase-TldD/E_N"/>
</dbReference>
<dbReference type="PANTHER" id="PTHR30624:SF10">
    <property type="entry name" value="CONSERVED PROTEIN"/>
    <property type="match status" value="1"/>
</dbReference>
<dbReference type="RefSeq" id="WP_367886923.1">
    <property type="nucleotide sequence ID" value="NZ_CP130612.1"/>
</dbReference>
<gene>
    <name evidence="9" type="ORF">Strain138_000458</name>
    <name evidence="10" type="ORF">Strain318_000458</name>
</gene>
<dbReference type="Pfam" id="PF01523">
    <property type="entry name" value="PmbA_TldD_1st"/>
    <property type="match status" value="1"/>
</dbReference>
<dbReference type="PROSITE" id="PS51318">
    <property type="entry name" value="TAT"/>
    <property type="match status" value="1"/>
</dbReference>
<protein>
    <submittedName>
        <fullName evidence="10">TldD/PmbA family protein</fullName>
    </submittedName>
</protein>
<dbReference type="GO" id="GO:0005829">
    <property type="term" value="C:cytosol"/>
    <property type="evidence" value="ECO:0007669"/>
    <property type="project" value="TreeGrafter"/>
</dbReference>
<feature type="signal peptide" evidence="6">
    <location>
        <begin position="1"/>
        <end position="29"/>
    </location>
</feature>
<dbReference type="SUPFAM" id="SSF111283">
    <property type="entry name" value="Putative modulator of DNA gyrase, PmbA/TldD"/>
    <property type="match status" value="1"/>
</dbReference>
<dbReference type="PANTHER" id="PTHR30624">
    <property type="entry name" value="UNCHARACTERIZED PROTEIN TLDD AND PMBA"/>
    <property type="match status" value="1"/>
</dbReference>
<accession>A0AA49JYV2</accession>
<keyword evidence="3" id="KW-0378">Hydrolase</keyword>
<evidence type="ECO:0000259" key="8">
    <source>
        <dbReference type="Pfam" id="PF19289"/>
    </source>
</evidence>
<evidence type="ECO:0000256" key="4">
    <source>
        <dbReference type="ARBA" id="ARBA00023049"/>
    </source>
</evidence>
<dbReference type="InterPro" id="IPR006311">
    <property type="entry name" value="TAT_signal"/>
</dbReference>
<evidence type="ECO:0000256" key="6">
    <source>
        <dbReference type="SAM" id="SignalP"/>
    </source>
</evidence>